<reference evidence="2 3" key="1">
    <citation type="submission" date="2015-09" db="EMBL/GenBank/DDBJ databases">
        <authorList>
            <consortium name="Pathogen Informatics"/>
        </authorList>
    </citation>
    <scope>NUCLEOTIDE SEQUENCE [LARGE SCALE GENOMIC DNA]</scope>
    <source>
        <strain evidence="2 3">2789STDY5608863</strain>
    </source>
</reference>
<dbReference type="AlphaFoldDB" id="A0A173U5Y3"/>
<dbReference type="InterPro" id="IPR016181">
    <property type="entry name" value="Acyl_CoA_acyltransferase"/>
</dbReference>
<dbReference type="PANTHER" id="PTHR13355:SF15">
    <property type="entry name" value="GCN5-RELATED N-ACETYLTRANSFERASE 3, CHLOROPLASTIC"/>
    <property type="match status" value="1"/>
</dbReference>
<dbReference type="Gene3D" id="3.40.630.30">
    <property type="match status" value="1"/>
</dbReference>
<protein>
    <submittedName>
        <fullName evidence="2">Uncharacterized N-acetyltransferase YsnE</fullName>
        <ecNumber evidence="2">2.3.1.-</ecNumber>
    </submittedName>
</protein>
<dbReference type="InterPro" id="IPR000182">
    <property type="entry name" value="GNAT_dom"/>
</dbReference>
<dbReference type="RefSeq" id="WP_022085202.1">
    <property type="nucleotide sequence ID" value="NZ_CYXV01000013.1"/>
</dbReference>
<keyword evidence="2" id="KW-0012">Acyltransferase</keyword>
<dbReference type="GO" id="GO:0008080">
    <property type="term" value="F:N-acetyltransferase activity"/>
    <property type="evidence" value="ECO:0007669"/>
    <property type="project" value="TreeGrafter"/>
</dbReference>
<evidence type="ECO:0000313" key="2">
    <source>
        <dbReference type="EMBL" id="CUN10274.1"/>
    </source>
</evidence>
<gene>
    <name evidence="2" type="primary">ysnE</name>
    <name evidence="2" type="ORF">ERS852420_02702</name>
</gene>
<organism evidence="2 3">
    <name type="scientific">Roseburia faecis</name>
    <dbReference type="NCBI Taxonomy" id="301302"/>
    <lineage>
        <taxon>Bacteria</taxon>
        <taxon>Bacillati</taxon>
        <taxon>Bacillota</taxon>
        <taxon>Clostridia</taxon>
        <taxon>Lachnospirales</taxon>
        <taxon>Lachnospiraceae</taxon>
        <taxon>Roseburia</taxon>
    </lineage>
</organism>
<proteinExistence type="predicted"/>
<dbReference type="CDD" id="cd04301">
    <property type="entry name" value="NAT_SF"/>
    <property type="match status" value="1"/>
</dbReference>
<sequence length="153" mass="17635">MGEIRYIKTSEADIELLMQVRLEMLREVNDLSDEYVYDETLVTESRKYFENGNQTTVLAFDNEIVVGCASLSYIWIMPTFDHPTGTRAHLMNVYTKSNYRRKGISKRMVEMLIDEAKEKGVTEISLDATEMGRPLYEALGFEKNCAGMVLELR</sequence>
<evidence type="ECO:0000259" key="1">
    <source>
        <dbReference type="PROSITE" id="PS51186"/>
    </source>
</evidence>
<dbReference type="InterPro" id="IPR039143">
    <property type="entry name" value="GNPNAT1-like"/>
</dbReference>
<dbReference type="EC" id="2.3.1.-" evidence="2"/>
<dbReference type="Pfam" id="PF00583">
    <property type="entry name" value="Acetyltransf_1"/>
    <property type="match status" value="1"/>
</dbReference>
<name>A0A173U5Y3_9FIRM</name>
<dbReference type="PROSITE" id="PS51186">
    <property type="entry name" value="GNAT"/>
    <property type="match status" value="1"/>
</dbReference>
<accession>A0A173U5Y3</accession>
<dbReference type="SUPFAM" id="SSF55729">
    <property type="entry name" value="Acyl-CoA N-acyltransferases (Nat)"/>
    <property type="match status" value="1"/>
</dbReference>
<dbReference type="EMBL" id="CYXV01000013">
    <property type="protein sequence ID" value="CUN10274.1"/>
    <property type="molecule type" value="Genomic_DNA"/>
</dbReference>
<feature type="domain" description="N-acetyltransferase" evidence="1">
    <location>
        <begin position="2"/>
        <end position="153"/>
    </location>
</feature>
<evidence type="ECO:0000313" key="3">
    <source>
        <dbReference type="Proteomes" id="UP000095495"/>
    </source>
</evidence>
<dbReference type="Proteomes" id="UP000095495">
    <property type="component" value="Unassembled WGS sequence"/>
</dbReference>
<dbReference type="PANTHER" id="PTHR13355">
    <property type="entry name" value="GLUCOSAMINE 6-PHOSPHATE N-ACETYLTRANSFERASE"/>
    <property type="match status" value="1"/>
</dbReference>
<keyword evidence="2" id="KW-0808">Transferase</keyword>